<comment type="subcellular location">
    <subcellularLocation>
        <location evidence="1">Mitochondrion matrix</location>
        <location evidence="1">Mitochondrion nucleoid</location>
    </subcellularLocation>
</comment>
<accession>A0A834VBX6</accession>
<evidence type="ECO:0000256" key="4">
    <source>
        <dbReference type="ARBA" id="ARBA00023271"/>
    </source>
</evidence>
<keyword evidence="4" id="KW-1135">Mitochondrion nucleoid</keyword>
<reference evidence="9" key="1">
    <citation type="journal article" date="2020" name="PLoS Negl. Trop. Dis.">
        <title>High-quality nuclear genome for Sarcoptes scabiei-A critical resource for a neglected parasite.</title>
        <authorList>
            <person name="Korhonen P.K."/>
            <person name="Gasser R.B."/>
            <person name="Ma G."/>
            <person name="Wang T."/>
            <person name="Stroehlein A.J."/>
            <person name="Young N.D."/>
            <person name="Ang C.S."/>
            <person name="Fernando D.D."/>
            <person name="Lu H.C."/>
            <person name="Taylor S."/>
            <person name="Reynolds S.L."/>
            <person name="Mofiz E."/>
            <person name="Najaraj S.H."/>
            <person name="Gowda H."/>
            <person name="Madugundu A."/>
            <person name="Renuse S."/>
            <person name="Holt D."/>
            <person name="Pandey A."/>
            <person name="Papenfuss A.T."/>
            <person name="Fischer K."/>
        </authorList>
    </citation>
    <scope>NUCLEOTIDE SEQUENCE [LARGE SCALE GENOMIC DNA]</scope>
</reference>
<evidence type="ECO:0000256" key="3">
    <source>
        <dbReference type="ARBA" id="ARBA00023128"/>
    </source>
</evidence>
<dbReference type="Pfam" id="PF20180">
    <property type="entry name" value="UQCC2_CBP6"/>
    <property type="match status" value="1"/>
</dbReference>
<dbReference type="GO" id="GO:0034551">
    <property type="term" value="P:mitochondrial respiratory chain complex III assembly"/>
    <property type="evidence" value="ECO:0007669"/>
    <property type="project" value="TreeGrafter"/>
</dbReference>
<evidence type="ECO:0000313" key="9">
    <source>
        <dbReference type="Proteomes" id="UP000070412"/>
    </source>
</evidence>
<dbReference type="InterPro" id="IPR037698">
    <property type="entry name" value="UQCC2"/>
</dbReference>
<name>A0A834VBX6_SARSC</name>
<evidence type="ECO:0000313" key="7">
    <source>
        <dbReference type="EMBL" id="KAF7487978.1"/>
    </source>
</evidence>
<dbReference type="OrthoDB" id="16290at2759"/>
<keyword evidence="3" id="KW-0496">Mitochondrion</keyword>
<evidence type="ECO:0000256" key="2">
    <source>
        <dbReference type="ARBA" id="ARBA00022946"/>
    </source>
</evidence>
<evidence type="ECO:0000313" key="8">
    <source>
        <dbReference type="EnsemblMetazoa" id="KAF7487978.1"/>
    </source>
</evidence>
<dbReference type="AlphaFoldDB" id="A0A834VBX6"/>
<dbReference type="PANTHER" id="PTHR34260:SF1">
    <property type="entry name" value="UBIQUINOL-CYTOCHROME-C REDUCTASE COMPLEX ASSEMBLY FACTOR 2"/>
    <property type="match status" value="1"/>
</dbReference>
<evidence type="ECO:0000256" key="1">
    <source>
        <dbReference type="ARBA" id="ARBA00004436"/>
    </source>
</evidence>
<dbReference type="EMBL" id="WVUK01000066">
    <property type="protein sequence ID" value="KAF7487978.1"/>
    <property type="molecule type" value="Genomic_DNA"/>
</dbReference>
<gene>
    <name evidence="7" type="ORF">SSS_8207</name>
</gene>
<dbReference type="PANTHER" id="PTHR34260">
    <property type="entry name" value="UBIQUINOL-CYTOCHROME-C REDUCTASE COMPLEX ASSEMBLY FACTOR 2"/>
    <property type="match status" value="1"/>
</dbReference>
<evidence type="ECO:0000256" key="6">
    <source>
        <dbReference type="ARBA" id="ARBA00032983"/>
    </source>
</evidence>
<organism evidence="7">
    <name type="scientific">Sarcoptes scabiei</name>
    <name type="common">Itch mite</name>
    <name type="synonym">Acarus scabiei</name>
    <dbReference type="NCBI Taxonomy" id="52283"/>
    <lineage>
        <taxon>Eukaryota</taxon>
        <taxon>Metazoa</taxon>
        <taxon>Ecdysozoa</taxon>
        <taxon>Arthropoda</taxon>
        <taxon>Chelicerata</taxon>
        <taxon>Arachnida</taxon>
        <taxon>Acari</taxon>
        <taxon>Acariformes</taxon>
        <taxon>Sarcoptiformes</taxon>
        <taxon>Astigmata</taxon>
        <taxon>Psoroptidia</taxon>
        <taxon>Sarcoptoidea</taxon>
        <taxon>Sarcoptidae</taxon>
        <taxon>Sarcoptinae</taxon>
        <taxon>Sarcoptes</taxon>
    </lineage>
</organism>
<dbReference type="EnsemblMetazoa" id="SSS_8207s_mrna">
    <property type="protein sequence ID" value="KAF7487978.1"/>
    <property type="gene ID" value="SSS_8207"/>
</dbReference>
<proteinExistence type="predicted"/>
<evidence type="ECO:0000256" key="5">
    <source>
        <dbReference type="ARBA" id="ARBA00031206"/>
    </source>
</evidence>
<sequence length="177" mass="20938">MTMSMWRKNIDQLRSRAKQSVELFQETTKVKKIKYSQRARGKNWPRKMIIAQKHQNYCNVVARWPLDKSKTSRDLAVFIHDRVNLLFPNGDRTEINDQTRLKSIQDEIEALNRIVSDHHRLSVSMKNVSASSGLKLEELQSINSTESLKQMKDIYAKGFIYNFTNDLKLYFRKKMNR</sequence>
<reference evidence="8" key="3">
    <citation type="submission" date="2022-06" db="UniProtKB">
        <authorList>
            <consortium name="EnsemblMetazoa"/>
        </authorList>
    </citation>
    <scope>IDENTIFICATION</scope>
</reference>
<keyword evidence="9" id="KW-1185">Reference proteome</keyword>
<dbReference type="GO" id="GO:0042645">
    <property type="term" value="C:mitochondrial nucleoid"/>
    <property type="evidence" value="ECO:0007669"/>
    <property type="project" value="UniProtKB-SubCell"/>
</dbReference>
<dbReference type="Proteomes" id="UP000070412">
    <property type="component" value="Unassembled WGS sequence"/>
</dbReference>
<keyword evidence="2" id="KW-0809">Transit peptide</keyword>
<protein>
    <recommendedName>
        <fullName evidence="6">Mitochondrial nucleoid factor 1</fullName>
    </recommendedName>
    <alternativeName>
        <fullName evidence="5">Mitochondrial protein M19</fullName>
    </alternativeName>
</protein>
<reference evidence="7" key="2">
    <citation type="submission" date="2020-01" db="EMBL/GenBank/DDBJ databases">
        <authorList>
            <person name="Korhonen P.K.K."/>
            <person name="Guangxu M.G."/>
            <person name="Wang T.W."/>
            <person name="Stroehlein A.J.S."/>
            <person name="Young N.D."/>
            <person name="Ang C.-S.A."/>
            <person name="Fernando D.W.F."/>
            <person name="Lu H.L."/>
            <person name="Taylor S.T."/>
            <person name="Ehtesham M.E.M."/>
            <person name="Najaraj S.H.N."/>
            <person name="Harsha G.H.G."/>
            <person name="Madugundu A.M."/>
            <person name="Renuse S.R."/>
            <person name="Holt D.H."/>
            <person name="Pandey A.P."/>
            <person name="Papenfuss A.P."/>
            <person name="Gasser R.B.G."/>
            <person name="Fischer K.F."/>
        </authorList>
    </citation>
    <scope>NUCLEOTIDE SEQUENCE</scope>
    <source>
        <strain evidence="7">SSS_KF_BRIS2020</strain>
    </source>
</reference>